<reference evidence="2" key="1">
    <citation type="submission" date="2019-08" db="EMBL/GenBank/DDBJ databases">
        <authorList>
            <person name="Kucharzyk K."/>
            <person name="Murdoch R.W."/>
            <person name="Higgins S."/>
            <person name="Loffler F."/>
        </authorList>
    </citation>
    <scope>NUCLEOTIDE SEQUENCE</scope>
</reference>
<dbReference type="AlphaFoldDB" id="A0A644YF61"/>
<feature type="region of interest" description="Disordered" evidence="1">
    <location>
        <begin position="1"/>
        <end position="21"/>
    </location>
</feature>
<feature type="compositionally biased region" description="Polar residues" evidence="1">
    <location>
        <begin position="1"/>
        <end position="15"/>
    </location>
</feature>
<protein>
    <submittedName>
        <fullName evidence="2">Uncharacterized protein</fullName>
    </submittedName>
</protein>
<evidence type="ECO:0000313" key="2">
    <source>
        <dbReference type="EMBL" id="MPM27242.1"/>
    </source>
</evidence>
<comment type="caution">
    <text evidence="2">The sequence shown here is derived from an EMBL/GenBank/DDBJ whole genome shotgun (WGS) entry which is preliminary data.</text>
</comment>
<organism evidence="2">
    <name type="scientific">bioreactor metagenome</name>
    <dbReference type="NCBI Taxonomy" id="1076179"/>
    <lineage>
        <taxon>unclassified sequences</taxon>
        <taxon>metagenomes</taxon>
        <taxon>ecological metagenomes</taxon>
    </lineage>
</organism>
<accession>A0A644YF61</accession>
<name>A0A644YF61_9ZZZZ</name>
<sequence>MGSALSSSAGATNRNGRIGTGASNAFIKTEKGCRDTEFPCPGTLFSICHLFLKVFPIHTALRHTPVDAQAS</sequence>
<gene>
    <name evidence="2" type="ORF">SDC9_73752</name>
</gene>
<evidence type="ECO:0000256" key="1">
    <source>
        <dbReference type="SAM" id="MobiDB-lite"/>
    </source>
</evidence>
<proteinExistence type="predicted"/>
<dbReference type="EMBL" id="VSSQ01004941">
    <property type="protein sequence ID" value="MPM27242.1"/>
    <property type="molecule type" value="Genomic_DNA"/>
</dbReference>